<evidence type="ECO:0000259" key="5">
    <source>
        <dbReference type="PROSITE" id="PS50268"/>
    </source>
</evidence>
<dbReference type="GO" id="GO:0007156">
    <property type="term" value="P:homophilic cell adhesion via plasma membrane adhesion molecules"/>
    <property type="evidence" value="ECO:0007669"/>
    <property type="project" value="InterPro"/>
</dbReference>
<reference evidence="6" key="1">
    <citation type="journal article" date="2021" name="Microb. Physiol.">
        <title>Proteogenomic Insights into the Physiology of Marine, Sulfate-Reducing, Filamentous Desulfonema limicola and Desulfonema magnum.</title>
        <authorList>
            <person name="Schnaars V."/>
            <person name="Wohlbrand L."/>
            <person name="Scheve S."/>
            <person name="Hinrichs C."/>
            <person name="Reinhardt R."/>
            <person name="Rabus R."/>
        </authorList>
    </citation>
    <scope>NUCLEOTIDE SEQUENCE</scope>
    <source>
        <strain evidence="6">4be13</strain>
    </source>
</reference>
<keyword evidence="4" id="KW-0325">Glycoprotein</keyword>
<dbReference type="GO" id="GO:0005886">
    <property type="term" value="C:plasma membrane"/>
    <property type="evidence" value="ECO:0007669"/>
    <property type="project" value="TreeGrafter"/>
</dbReference>
<evidence type="ECO:0000313" key="7">
    <source>
        <dbReference type="Proteomes" id="UP000663722"/>
    </source>
</evidence>
<feature type="domain" description="Cadherin" evidence="5">
    <location>
        <begin position="186"/>
        <end position="270"/>
    </location>
</feature>
<evidence type="ECO:0000313" key="6">
    <source>
        <dbReference type="EMBL" id="QTA91749.1"/>
    </source>
</evidence>
<sequence length="489" mass="53383">MPWQKLYPGIEGTYTYTLVSSDASFAISHDTLVTAESFDYETQNSYSIRVCATDKDGSPFEKQFTISVINVNEPPSGISLTNTEVQENQPAGTVVGSLSVTDPDTGDSHTYQLVPGSGDNSAFTIAGTTLKTAQIFEYDTKNSYSIRVRVTDSEGHSFEKQFAVSVLKGNRPPADITLSSDSVPENRPVGTVVGNLAASDPDSGDTHTYTLVSGSDLFSIFGSTLVTWEVFDYETKSSHSIRVRVADSHGAAFEKQFAVGVVNANDPPTDISLDNDSINENRPVGTEVGTLGTADSDTGDSHIYALATGEGDIDNDFFGIDFSDDGSAILIAMEIFNYEARNTYNIRLRTTDSDGLYFEKQFVILINDVNEAPTEIHLKRFGTGVPENEPPGFVVGALSTDDPDIGDTHTYHRVVHAHGGWVDNDAFSIEGNVLKTTKAFNYENKNEYKYLIKNFLYIFFSVSGGETRLFPLSEKHHSGKKTRVSFPGR</sequence>
<dbReference type="Proteomes" id="UP000663722">
    <property type="component" value="Chromosome"/>
</dbReference>
<dbReference type="KEGG" id="dmm:dnm_078230"/>
<dbReference type="InterPro" id="IPR050174">
    <property type="entry name" value="Protocadherin/Cadherin-CA"/>
</dbReference>
<dbReference type="PANTHER" id="PTHR24028:SF328">
    <property type="entry name" value="CADHERIN-3"/>
    <property type="match status" value="1"/>
</dbReference>
<dbReference type="Pfam" id="PF00028">
    <property type="entry name" value="Cadherin"/>
    <property type="match status" value="3"/>
</dbReference>
<keyword evidence="3" id="KW-1133">Transmembrane helix</keyword>
<evidence type="ECO:0000256" key="3">
    <source>
        <dbReference type="ARBA" id="ARBA00022989"/>
    </source>
</evidence>
<evidence type="ECO:0000256" key="4">
    <source>
        <dbReference type="ARBA" id="ARBA00023180"/>
    </source>
</evidence>
<dbReference type="AlphaFoldDB" id="A0A975BV20"/>
<keyword evidence="7" id="KW-1185">Reference proteome</keyword>
<feature type="domain" description="Cadherin" evidence="5">
    <location>
        <begin position="77"/>
        <end position="190"/>
    </location>
</feature>
<dbReference type="PANTHER" id="PTHR24028">
    <property type="entry name" value="CADHERIN-87A"/>
    <property type="match status" value="1"/>
</dbReference>
<feature type="domain" description="Cadherin" evidence="5">
    <location>
        <begin position="277"/>
        <end position="393"/>
    </location>
</feature>
<evidence type="ECO:0000256" key="1">
    <source>
        <dbReference type="ARBA" id="ARBA00004167"/>
    </source>
</evidence>
<dbReference type="SMART" id="SM00112">
    <property type="entry name" value="CA"/>
    <property type="match status" value="4"/>
</dbReference>
<proteinExistence type="predicted"/>
<dbReference type="RefSeq" id="WP_207679393.1">
    <property type="nucleotide sequence ID" value="NZ_CP061800.1"/>
</dbReference>
<evidence type="ECO:0000256" key="2">
    <source>
        <dbReference type="ARBA" id="ARBA00022692"/>
    </source>
</evidence>
<name>A0A975BV20_9BACT</name>
<dbReference type="CDD" id="cd11304">
    <property type="entry name" value="Cadherin_repeat"/>
    <property type="match status" value="5"/>
</dbReference>
<accession>A0A975BV20</accession>
<dbReference type="SUPFAM" id="SSF49313">
    <property type="entry name" value="Cadherin-like"/>
    <property type="match status" value="5"/>
</dbReference>
<keyword evidence="3" id="KW-0472">Membrane</keyword>
<dbReference type="Gene3D" id="2.60.40.60">
    <property type="entry name" value="Cadherins"/>
    <property type="match status" value="5"/>
</dbReference>
<dbReference type="GO" id="GO:0005509">
    <property type="term" value="F:calcium ion binding"/>
    <property type="evidence" value="ECO:0007669"/>
    <property type="project" value="InterPro"/>
</dbReference>
<feature type="domain" description="Cadherin" evidence="5">
    <location>
        <begin position="12"/>
        <end position="77"/>
    </location>
</feature>
<dbReference type="EMBL" id="CP061800">
    <property type="protein sequence ID" value="QTA91749.1"/>
    <property type="molecule type" value="Genomic_DNA"/>
</dbReference>
<dbReference type="InterPro" id="IPR015919">
    <property type="entry name" value="Cadherin-like_sf"/>
</dbReference>
<dbReference type="PRINTS" id="PR00205">
    <property type="entry name" value="CADHERIN"/>
</dbReference>
<protein>
    <submittedName>
        <fullName evidence="6">Cadherin domain-containing protein</fullName>
    </submittedName>
</protein>
<gene>
    <name evidence="6" type="ORF">dnm_078230</name>
</gene>
<dbReference type="InterPro" id="IPR002126">
    <property type="entry name" value="Cadherin-like_dom"/>
</dbReference>
<organism evidence="6 7">
    <name type="scientific">Desulfonema magnum</name>
    <dbReference type="NCBI Taxonomy" id="45655"/>
    <lineage>
        <taxon>Bacteria</taxon>
        <taxon>Pseudomonadati</taxon>
        <taxon>Thermodesulfobacteriota</taxon>
        <taxon>Desulfobacteria</taxon>
        <taxon>Desulfobacterales</taxon>
        <taxon>Desulfococcaceae</taxon>
        <taxon>Desulfonema</taxon>
    </lineage>
</organism>
<dbReference type="PROSITE" id="PS50268">
    <property type="entry name" value="CADHERIN_2"/>
    <property type="match status" value="4"/>
</dbReference>
<keyword evidence="2" id="KW-0812">Transmembrane</keyword>
<comment type="subcellular location">
    <subcellularLocation>
        <location evidence="1">Membrane</location>
        <topology evidence="1">Single-pass membrane protein</topology>
    </subcellularLocation>
</comment>